<comment type="catalytic activity">
    <reaction evidence="6">
        <text>N(2)-formyl-N(1)-(5-phospho-beta-D-ribosyl)glycinamide + L-glutamine + ATP + H2O = 2-formamido-N(1)-(5-O-phospho-beta-D-ribosyl)acetamidine + L-glutamate + ADP + phosphate + H(+)</text>
        <dbReference type="Rhea" id="RHEA:17129"/>
        <dbReference type="ChEBI" id="CHEBI:15377"/>
        <dbReference type="ChEBI" id="CHEBI:15378"/>
        <dbReference type="ChEBI" id="CHEBI:29985"/>
        <dbReference type="ChEBI" id="CHEBI:30616"/>
        <dbReference type="ChEBI" id="CHEBI:43474"/>
        <dbReference type="ChEBI" id="CHEBI:58359"/>
        <dbReference type="ChEBI" id="CHEBI:147286"/>
        <dbReference type="ChEBI" id="CHEBI:147287"/>
        <dbReference type="ChEBI" id="CHEBI:456216"/>
        <dbReference type="EC" id="6.3.5.3"/>
    </reaction>
</comment>
<evidence type="ECO:0000256" key="2">
    <source>
        <dbReference type="ARBA" id="ARBA00022598"/>
    </source>
</evidence>
<accession>A0A069CTH3</accession>
<evidence type="ECO:0000313" key="7">
    <source>
        <dbReference type="EMBL" id="GAK31120.1"/>
    </source>
</evidence>
<organism evidence="7 8">
    <name type="scientific">Weissella oryzae (strain DSM 25784 / JCM 18191 / LMG 30913 / SG25)</name>
    <dbReference type="NCBI Taxonomy" id="1329250"/>
    <lineage>
        <taxon>Bacteria</taxon>
        <taxon>Bacillati</taxon>
        <taxon>Bacillota</taxon>
        <taxon>Bacilli</taxon>
        <taxon>Lactobacillales</taxon>
        <taxon>Lactobacillaceae</taxon>
        <taxon>Weissella</taxon>
    </lineage>
</organism>
<evidence type="ECO:0000256" key="1">
    <source>
        <dbReference type="ARBA" id="ARBA00022490"/>
    </source>
</evidence>
<comment type="subcellular location">
    <subcellularLocation>
        <location evidence="6">Cytoplasm</location>
    </subcellularLocation>
</comment>
<evidence type="ECO:0000256" key="6">
    <source>
        <dbReference type="HAMAP-Rule" id="MF_01926"/>
    </source>
</evidence>
<dbReference type="GO" id="GO:0005737">
    <property type="term" value="C:cytoplasm"/>
    <property type="evidence" value="ECO:0007669"/>
    <property type="project" value="UniProtKB-SubCell"/>
</dbReference>
<dbReference type="InterPro" id="IPR036604">
    <property type="entry name" value="PurS-like_sf"/>
</dbReference>
<dbReference type="HAMAP" id="MF_01926">
    <property type="entry name" value="PurS"/>
    <property type="match status" value="1"/>
</dbReference>
<dbReference type="PANTHER" id="PTHR34696">
    <property type="entry name" value="PHOSPHORIBOSYLFORMYLGLYCINAMIDINE SYNTHASE SUBUNIT PURS"/>
    <property type="match status" value="1"/>
</dbReference>
<keyword evidence="1 6" id="KW-0963">Cytoplasm</keyword>
<dbReference type="NCBIfam" id="TIGR00302">
    <property type="entry name" value="phosphoribosylformylglycinamidine synthase subunit PurS"/>
    <property type="match status" value="1"/>
</dbReference>
<dbReference type="STRING" id="1329250.WOSG25_070970"/>
<evidence type="ECO:0000313" key="8">
    <source>
        <dbReference type="Proteomes" id="UP000030643"/>
    </source>
</evidence>
<sequence>MTKVKVYVTYKESILDPQGQAVTAAVHKMGYNSVEDIRIGKYFEITLTDSDASAEQTVAEIAEKLLANPNMESYRVEVVG</sequence>
<evidence type="ECO:0000256" key="4">
    <source>
        <dbReference type="ARBA" id="ARBA00022755"/>
    </source>
</evidence>
<dbReference type="UniPathway" id="UPA00074">
    <property type="reaction ID" value="UER00128"/>
</dbReference>
<comment type="subunit">
    <text evidence="6">Part of the FGAM synthase complex composed of 1 PurL, 1 PurQ and 2 PurS subunits.</text>
</comment>
<dbReference type="PANTHER" id="PTHR34696:SF1">
    <property type="entry name" value="PHOSPHORIBOSYLFORMYLGLYCINAMIDINE SYNTHASE SUBUNIT PURS"/>
    <property type="match status" value="1"/>
</dbReference>
<dbReference type="NCBIfam" id="NF004630">
    <property type="entry name" value="PRK05974.1"/>
    <property type="match status" value="1"/>
</dbReference>
<name>A0A069CTH3_WEIOS</name>
<evidence type="ECO:0000256" key="3">
    <source>
        <dbReference type="ARBA" id="ARBA00022741"/>
    </source>
</evidence>
<evidence type="ECO:0000256" key="5">
    <source>
        <dbReference type="ARBA" id="ARBA00022840"/>
    </source>
</evidence>
<dbReference type="OrthoDB" id="9799101at2"/>
<gene>
    <name evidence="6 7" type="primary">purS</name>
    <name evidence="7" type="ORF">WOSG25_070970</name>
</gene>
<keyword evidence="4 6" id="KW-0658">Purine biosynthesis</keyword>
<dbReference type="EC" id="6.3.5.3" evidence="6"/>
<protein>
    <recommendedName>
        <fullName evidence="6">Phosphoribosylformylglycinamidine synthase subunit PurS</fullName>
        <shortName evidence="6">FGAM synthase</shortName>
        <ecNumber evidence="6">6.3.5.3</ecNumber>
    </recommendedName>
    <alternativeName>
        <fullName evidence="6">Formylglycinamide ribonucleotide amidotransferase subunit III</fullName>
        <shortName evidence="6">FGAR amidotransferase III</shortName>
        <shortName evidence="6">FGAR-AT III</shortName>
    </alternativeName>
    <alternativeName>
        <fullName evidence="6">Phosphoribosylformylglycinamidine synthase subunit III</fullName>
    </alternativeName>
</protein>
<dbReference type="GO" id="GO:0005524">
    <property type="term" value="F:ATP binding"/>
    <property type="evidence" value="ECO:0007669"/>
    <property type="project" value="UniProtKB-UniRule"/>
</dbReference>
<dbReference type="Gene3D" id="3.30.1280.10">
    <property type="entry name" value="Phosphoribosylformylglycinamidine synthase subunit PurS"/>
    <property type="match status" value="1"/>
</dbReference>
<dbReference type="InterPro" id="IPR003850">
    <property type="entry name" value="PurS"/>
</dbReference>
<keyword evidence="3 6" id="KW-0547">Nucleotide-binding</keyword>
<keyword evidence="5 6" id="KW-0067">ATP-binding</keyword>
<keyword evidence="2 6" id="KW-0436">Ligase</keyword>
<dbReference type="GO" id="GO:0004642">
    <property type="term" value="F:phosphoribosylformylglycinamidine synthase activity"/>
    <property type="evidence" value="ECO:0007669"/>
    <property type="project" value="UniProtKB-UniRule"/>
</dbReference>
<dbReference type="AlphaFoldDB" id="A0A069CTH3"/>
<comment type="pathway">
    <text evidence="6">Purine metabolism; IMP biosynthesis via de novo pathway; 5-amino-1-(5-phospho-D-ribosyl)imidazole from N(2)-formyl-N(1)-(5-phospho-D-ribosyl)glycinamide: step 1/2.</text>
</comment>
<dbReference type="RefSeq" id="WP_027699151.1">
    <property type="nucleotide sequence ID" value="NZ_DF820490.1"/>
</dbReference>
<proteinExistence type="inferred from homology"/>
<dbReference type="Pfam" id="PF02700">
    <property type="entry name" value="PurS"/>
    <property type="match status" value="1"/>
</dbReference>
<comment type="similarity">
    <text evidence="6">Belongs to the PurS family.</text>
</comment>
<dbReference type="EMBL" id="DF820490">
    <property type="protein sequence ID" value="GAK31120.1"/>
    <property type="molecule type" value="Genomic_DNA"/>
</dbReference>
<dbReference type="eggNOG" id="COG1828">
    <property type="taxonomic scope" value="Bacteria"/>
</dbReference>
<dbReference type="GO" id="GO:0006189">
    <property type="term" value="P:'de novo' IMP biosynthetic process"/>
    <property type="evidence" value="ECO:0007669"/>
    <property type="project" value="UniProtKB-UniRule"/>
</dbReference>
<keyword evidence="8" id="KW-1185">Reference proteome</keyword>
<dbReference type="SUPFAM" id="SSF82697">
    <property type="entry name" value="PurS-like"/>
    <property type="match status" value="1"/>
</dbReference>
<comment type="function">
    <text evidence="6">Part of the phosphoribosylformylglycinamidine synthase complex involved in the purines biosynthetic pathway. Catalyzes the ATP-dependent conversion of formylglycinamide ribonucleotide (FGAR) and glutamine to yield formylglycinamidine ribonucleotide (FGAM) and glutamate. The FGAM synthase complex is composed of three subunits. PurQ produces an ammonia molecule by converting glutamine to glutamate. PurL transfers the ammonia molecule to FGAR to form FGAM in an ATP-dependent manner. PurS interacts with PurQ and PurL and is thought to assist in the transfer of the ammonia molecule from PurQ to PurL.</text>
</comment>
<reference evidence="8" key="1">
    <citation type="journal article" date="2014" name="Genome Announc.">
        <title>Draft genome sequence of Weissella oryzae SG25T, isolated from fermented rice grains.</title>
        <authorList>
            <person name="Tanizawa Y."/>
            <person name="Fujisawa T."/>
            <person name="Mochizuki T."/>
            <person name="Kaminuma E."/>
            <person name="Suzuki Y."/>
            <person name="Nakamura Y."/>
            <person name="Tohno M."/>
        </authorList>
    </citation>
    <scope>NUCLEOTIDE SEQUENCE [LARGE SCALE GENOMIC DNA]</scope>
    <source>
        <strain evidence="8">DSM 25784 / JCM 18191 / LMG 30913 / SG25</strain>
    </source>
</reference>
<dbReference type="Proteomes" id="UP000030643">
    <property type="component" value="Unassembled WGS sequence"/>
</dbReference>